<dbReference type="Pfam" id="PF13519">
    <property type="entry name" value="VWA_2"/>
    <property type="match status" value="1"/>
</dbReference>
<dbReference type="InterPro" id="IPR036465">
    <property type="entry name" value="vWFA_dom_sf"/>
</dbReference>
<reference evidence="4" key="1">
    <citation type="submission" date="2017-09" db="EMBL/GenBank/DDBJ databases">
        <title>Depth-based differentiation of microbial function through sediment-hosted aquifers and enrichment of novel symbionts in the deep terrestrial subsurface.</title>
        <authorList>
            <person name="Probst A.J."/>
            <person name="Ladd B."/>
            <person name="Jarett J.K."/>
            <person name="Geller-Mcgrath D.E."/>
            <person name="Sieber C.M.K."/>
            <person name="Emerson J.B."/>
            <person name="Anantharaman K."/>
            <person name="Thomas B.C."/>
            <person name="Malmstrom R."/>
            <person name="Stieglmeier M."/>
            <person name="Klingl A."/>
            <person name="Woyke T."/>
            <person name="Ryan C.M."/>
            <person name="Banfield J.F."/>
        </authorList>
    </citation>
    <scope>NUCLEOTIDE SEQUENCE [LARGE SCALE GENOMIC DNA]</scope>
</reference>
<protein>
    <recommendedName>
        <fullName evidence="2">VWFA domain-containing protein</fullName>
    </recommendedName>
</protein>
<gene>
    <name evidence="3" type="ORF">COU47_02100</name>
</gene>
<dbReference type="InterPro" id="IPR013783">
    <property type="entry name" value="Ig-like_fold"/>
</dbReference>
<accession>A0A2H0TD95</accession>
<feature type="domain" description="VWFA" evidence="2">
    <location>
        <begin position="313"/>
        <end position="502"/>
    </location>
</feature>
<dbReference type="InterPro" id="IPR002035">
    <property type="entry name" value="VWF_A"/>
</dbReference>
<organism evidence="3 4">
    <name type="scientific">Candidatus Niyogibacteria bacterium CG10_big_fil_rev_8_21_14_0_10_46_36</name>
    <dbReference type="NCBI Taxonomy" id="1974726"/>
    <lineage>
        <taxon>Bacteria</taxon>
        <taxon>Candidatus Niyogiibacteriota</taxon>
    </lineage>
</organism>
<comment type="caution">
    <text evidence="3">The sequence shown here is derived from an EMBL/GenBank/DDBJ whole genome shotgun (WGS) entry which is preliminary data.</text>
</comment>
<dbReference type="Gene3D" id="3.40.50.410">
    <property type="entry name" value="von Willebrand factor, type A domain"/>
    <property type="match status" value="1"/>
</dbReference>
<dbReference type="CDD" id="cd00146">
    <property type="entry name" value="PKD"/>
    <property type="match status" value="1"/>
</dbReference>
<dbReference type="Gene3D" id="2.60.40.10">
    <property type="entry name" value="Immunoglobulins"/>
    <property type="match status" value="1"/>
</dbReference>
<dbReference type="CDD" id="cd00198">
    <property type="entry name" value="vWFA"/>
    <property type="match status" value="1"/>
</dbReference>
<sequence>MTMNNMRSRVLIFFSIAVIAGTVFAFWHYGFAQGATYFNFSYDVDPLVVSEGQTFNATLTSPVSLTGAGIPLDIVLLLDTSNSMNYPSLVVERTHRLQEDASSGGGDTTDRFCLQLYRINLDEIPPGGTTPPPSSPPPAAQHENEHQKMSFFGALNAYAATWYEFLPGGIQAQWSASSPGSGWENSGLTDCNGGAHTLQDASSCSPSSSSQKLYLRASAAPDLTISWVGSSDPVATEEDSVRDCNGTTSHDVNEKDESTCSNTISSGRGGFGGGGDQDQFLRITGGIASPWQYSVRKGWHENQCLSGWTDTGLTDQNGYPSYIPSRLTRAKEALTTFVSLLDTSIDRASLVTFNGVDGAIVHSGLTADTNLLSNRIQSLSARGNTPMGSGLQAANGVMASARNNVGKYIILAGDGQENMAPSVLNIMASTPSDVTVFTIGIGEGIQDIVQSDCAALQQQVPGAPCQSGEATLQAVAANAGSGDGQYFFAPDASQLTTLYTDILKLIRDRELQSVRAKVTIRPEFEFISAVPAPDFVDRSGDDTLVTWPLGELRSGDSVTINMTLRALTALPETSQPQDINKNTNLSTISYIDSGTLQPNAEDLPVMQIRVVRDLAVVCSPSVANAFIGDSVLWSSSVAGGFAPYTYTWHGEKVEGASGSSVTVTYDTVGTKTASLTVRDSNGATVDQQCDSGVNISSFPIINADLTAVPSRGPGPLLSVNLNAQLTTGYDSSKGVNYSFWWDCDSATTDIASAAGACGSLPSSAPGTCVSNTNGAKCDAIMSSMQSVGHLYPNSSKTNPATFMPKVIIEHGSALPAEDRTTIIVDPIPVSANLSCSPTLAFIHNPTDSAVFTGAGGDEGNYSWDISGSSPDRCTGIESDDGLTFSVRCFNNGTRDIILEDGTNPPRTCKLQVNVPEYEEF</sequence>
<dbReference type="EMBL" id="PFCO01000005">
    <property type="protein sequence ID" value="PIR69530.1"/>
    <property type="molecule type" value="Genomic_DNA"/>
</dbReference>
<feature type="region of interest" description="Disordered" evidence="1">
    <location>
        <begin position="124"/>
        <end position="144"/>
    </location>
</feature>
<proteinExistence type="predicted"/>
<evidence type="ECO:0000256" key="1">
    <source>
        <dbReference type="SAM" id="MobiDB-lite"/>
    </source>
</evidence>
<dbReference type="SMART" id="SM00327">
    <property type="entry name" value="VWA"/>
    <property type="match status" value="1"/>
</dbReference>
<dbReference type="InterPro" id="IPR035986">
    <property type="entry name" value="PKD_dom_sf"/>
</dbReference>
<dbReference type="SUPFAM" id="SSF53300">
    <property type="entry name" value="vWA-like"/>
    <property type="match status" value="1"/>
</dbReference>
<name>A0A2H0TD95_9BACT</name>
<dbReference type="AlphaFoldDB" id="A0A2H0TD95"/>
<evidence type="ECO:0000313" key="4">
    <source>
        <dbReference type="Proteomes" id="UP000231503"/>
    </source>
</evidence>
<evidence type="ECO:0000313" key="3">
    <source>
        <dbReference type="EMBL" id="PIR69530.1"/>
    </source>
</evidence>
<feature type="region of interest" description="Disordered" evidence="1">
    <location>
        <begin position="230"/>
        <end position="272"/>
    </location>
</feature>
<dbReference type="SUPFAM" id="SSF49299">
    <property type="entry name" value="PKD domain"/>
    <property type="match status" value="1"/>
</dbReference>
<dbReference type="PROSITE" id="PS50234">
    <property type="entry name" value="VWFA"/>
    <property type="match status" value="1"/>
</dbReference>
<evidence type="ECO:0000259" key="2">
    <source>
        <dbReference type="PROSITE" id="PS50234"/>
    </source>
</evidence>
<dbReference type="Proteomes" id="UP000231503">
    <property type="component" value="Unassembled WGS sequence"/>
</dbReference>
<feature type="compositionally biased region" description="Pro residues" evidence="1">
    <location>
        <begin position="128"/>
        <end position="139"/>
    </location>
</feature>